<dbReference type="Proteomes" id="UP000001067">
    <property type="component" value="Unassembled WGS sequence"/>
</dbReference>
<accession>E3RGT8</accession>
<organism evidence="2">
    <name type="scientific">Pyrenophora teres f. teres (strain 0-1)</name>
    <name type="common">Barley net blotch fungus</name>
    <name type="synonym">Drechslera teres f. teres</name>
    <dbReference type="NCBI Taxonomy" id="861557"/>
    <lineage>
        <taxon>Eukaryota</taxon>
        <taxon>Fungi</taxon>
        <taxon>Dikarya</taxon>
        <taxon>Ascomycota</taxon>
        <taxon>Pezizomycotina</taxon>
        <taxon>Dothideomycetes</taxon>
        <taxon>Pleosporomycetidae</taxon>
        <taxon>Pleosporales</taxon>
        <taxon>Pleosporineae</taxon>
        <taxon>Pleosporaceae</taxon>
        <taxon>Pyrenophora</taxon>
    </lineage>
</organism>
<proteinExistence type="predicted"/>
<dbReference type="InterPro" id="IPR011009">
    <property type="entry name" value="Kinase-like_dom_sf"/>
</dbReference>
<dbReference type="OrthoDB" id="4062651at2759"/>
<reference evidence="1 2" key="1">
    <citation type="journal article" date="2010" name="Genome Biol.">
        <title>A first genome assembly of the barley fungal pathogen Pyrenophora teres f. teres.</title>
        <authorList>
            <person name="Ellwood S.R."/>
            <person name="Liu Z."/>
            <person name="Syme R.A."/>
            <person name="Lai Z."/>
            <person name="Hane J.K."/>
            <person name="Keiper F."/>
            <person name="Moffat C.S."/>
            <person name="Oliver R.P."/>
            <person name="Friesen T.L."/>
        </authorList>
    </citation>
    <scope>NUCLEOTIDE SEQUENCE [LARGE SCALE GENOMIC DNA]</scope>
    <source>
        <strain evidence="1 2">0-1</strain>
    </source>
</reference>
<dbReference type="AlphaFoldDB" id="E3RGT8"/>
<gene>
    <name evidence="1" type="ORF">PTT_07040</name>
</gene>
<dbReference type="STRING" id="861557.E3RGT8"/>
<dbReference type="HOGENOM" id="CLU_054430_2_1_1"/>
<sequence length="111" mass="12768">MTKRVLLAVDETEIPEGIELLDIVLERQLPYFSDLEGIDGLIRYLGDSPWAQLIAMVAADFNADNPRRPFALWQDIEPDFKDLIVRMMSVDPTRRLIAKEALAHKWFTDVP</sequence>
<evidence type="ECO:0000313" key="2">
    <source>
        <dbReference type="Proteomes" id="UP000001067"/>
    </source>
</evidence>
<keyword evidence="2" id="KW-1185">Reference proteome</keyword>
<dbReference type="Gene3D" id="1.10.510.10">
    <property type="entry name" value="Transferase(Phosphotransferase) domain 1"/>
    <property type="match status" value="1"/>
</dbReference>
<dbReference type="SUPFAM" id="SSF56112">
    <property type="entry name" value="Protein kinase-like (PK-like)"/>
    <property type="match status" value="1"/>
</dbReference>
<protein>
    <recommendedName>
        <fullName evidence="3">Protein kinase domain-containing protein</fullName>
    </recommendedName>
</protein>
<evidence type="ECO:0000313" key="1">
    <source>
        <dbReference type="EMBL" id="EFQ95055.1"/>
    </source>
</evidence>
<name>E3RGT8_PYRTT</name>
<dbReference type="KEGG" id="pte:PTT_07040"/>
<dbReference type="EMBL" id="GL532950">
    <property type="protein sequence ID" value="EFQ95055.1"/>
    <property type="molecule type" value="Genomic_DNA"/>
</dbReference>
<evidence type="ECO:0008006" key="3">
    <source>
        <dbReference type="Google" id="ProtNLM"/>
    </source>
</evidence>